<keyword evidence="2" id="KW-1185">Reference proteome</keyword>
<organism evidence="1 2">
    <name type="scientific">Methylovulum psychrotolerans</name>
    <dbReference type="NCBI Taxonomy" id="1704499"/>
    <lineage>
        <taxon>Bacteria</taxon>
        <taxon>Pseudomonadati</taxon>
        <taxon>Pseudomonadota</taxon>
        <taxon>Gammaproteobacteria</taxon>
        <taxon>Methylococcales</taxon>
        <taxon>Methylococcaceae</taxon>
        <taxon>Methylovulum</taxon>
    </lineage>
</organism>
<dbReference type="Proteomes" id="UP000197019">
    <property type="component" value="Chromosome"/>
</dbReference>
<name>A0A1Z4C4M6_9GAMM</name>
<gene>
    <name evidence="1" type="ORF">CEK71_21830</name>
</gene>
<evidence type="ECO:0000313" key="2">
    <source>
        <dbReference type="Proteomes" id="UP000197019"/>
    </source>
</evidence>
<dbReference type="KEGG" id="mpsy:CEK71_21830"/>
<reference evidence="1 2" key="1">
    <citation type="submission" date="2017-06" db="EMBL/GenBank/DDBJ databases">
        <title>Genome Sequencing of the methanotroph Methylovulum psychrotolerants str. HV10-M2 isolated from a high-altitude environment.</title>
        <authorList>
            <person name="Mateos-Rivera A."/>
        </authorList>
    </citation>
    <scope>NUCLEOTIDE SEQUENCE [LARGE SCALE GENOMIC DNA]</scope>
    <source>
        <strain evidence="1 2">HV10_M2</strain>
    </source>
</reference>
<evidence type="ECO:0000313" key="1">
    <source>
        <dbReference type="EMBL" id="ASF48483.1"/>
    </source>
</evidence>
<accession>A0A1Z4C4M6</accession>
<dbReference type="EMBL" id="CP022129">
    <property type="protein sequence ID" value="ASF48483.1"/>
    <property type="molecule type" value="Genomic_DNA"/>
</dbReference>
<dbReference type="RefSeq" id="WP_088621345.1">
    <property type="nucleotide sequence ID" value="NZ_CP022129.1"/>
</dbReference>
<dbReference type="OrthoDB" id="8453564at2"/>
<protein>
    <submittedName>
        <fullName evidence="1">Uncharacterized protein</fullName>
    </submittedName>
</protein>
<proteinExistence type="predicted"/>
<dbReference type="AlphaFoldDB" id="A0A1Z4C4M6"/>
<sequence length="230" mass="25654">MDFVVLHELSHIIRGHLDYYLKLSHAGLFEVDEEKEVLPNLRRLALELDADSVALYTLIGLSEFLLTKSSLYGSIKDMAHFVVTVGLASKILFGILGEASLAGKYANSGKTLANYHSNLQHPHPSVREEFAHQRLAQLANNEKEKLMFQASMEKSYGLFLAMVNDNLFPLISMESWLHSAEELADFLNVLIDEIGVASEEGWINDNTRISMSLGIVQGLQVGNTKRLPVN</sequence>